<dbReference type="Proteomes" id="UP001476247">
    <property type="component" value="Unassembled WGS sequence"/>
</dbReference>
<name>A0ABP9XZW5_9FUNG</name>
<feature type="compositionally biased region" description="Low complexity" evidence="1">
    <location>
        <begin position="697"/>
        <end position="715"/>
    </location>
</feature>
<comment type="caution">
    <text evidence="2">The sequence shown here is derived from an EMBL/GenBank/DDBJ whole genome shotgun (WGS) entry which is preliminary data.</text>
</comment>
<organism evidence="2 3">
    <name type="scientific">Helicostylum pulchrum</name>
    <dbReference type="NCBI Taxonomy" id="562976"/>
    <lineage>
        <taxon>Eukaryota</taxon>
        <taxon>Fungi</taxon>
        <taxon>Fungi incertae sedis</taxon>
        <taxon>Mucoromycota</taxon>
        <taxon>Mucoromycotina</taxon>
        <taxon>Mucoromycetes</taxon>
        <taxon>Mucorales</taxon>
        <taxon>Mucorineae</taxon>
        <taxon>Mucoraceae</taxon>
        <taxon>Helicostylum</taxon>
    </lineage>
</organism>
<accession>A0ABP9XZW5</accession>
<feature type="region of interest" description="Disordered" evidence="1">
    <location>
        <begin position="691"/>
        <end position="715"/>
    </location>
</feature>
<dbReference type="Gene3D" id="2.170.130.20">
    <property type="entry name" value="LCCL-like domain"/>
    <property type="match status" value="1"/>
</dbReference>
<dbReference type="InterPro" id="IPR036609">
    <property type="entry name" value="LCCL_sf"/>
</dbReference>
<dbReference type="InterPro" id="IPR013951">
    <property type="entry name" value="Rxt3"/>
</dbReference>
<evidence type="ECO:0000313" key="2">
    <source>
        <dbReference type="EMBL" id="GAA5799998.1"/>
    </source>
</evidence>
<gene>
    <name evidence="2" type="ORF">HPULCUR_005419</name>
</gene>
<dbReference type="EMBL" id="BAABUJ010000014">
    <property type="protein sequence ID" value="GAA5799998.1"/>
    <property type="molecule type" value="Genomic_DNA"/>
</dbReference>
<reference evidence="2 3" key="1">
    <citation type="submission" date="2024-04" db="EMBL/GenBank/DDBJ databases">
        <title>genome sequences of Mucor flavus KT1a and Helicostylum pulchrum KT1b strains isolation_sourced from the surface of a dry-aged beef.</title>
        <authorList>
            <person name="Toyotome T."/>
            <person name="Hosono M."/>
            <person name="Torimaru M."/>
            <person name="Fukuda K."/>
            <person name="Mikami N."/>
        </authorList>
    </citation>
    <scope>NUCLEOTIDE SEQUENCE [LARGE SCALE GENOMIC DNA]</scope>
    <source>
        <strain evidence="2 3">KT1b</strain>
    </source>
</reference>
<protein>
    <submittedName>
        <fullName evidence="2">Uncharacterized protein</fullName>
    </submittedName>
</protein>
<feature type="region of interest" description="Disordered" evidence="1">
    <location>
        <begin position="109"/>
        <end position="132"/>
    </location>
</feature>
<proteinExistence type="predicted"/>
<evidence type="ECO:0000313" key="3">
    <source>
        <dbReference type="Proteomes" id="UP001476247"/>
    </source>
</evidence>
<sequence>MSESGDKRTSSEPDSVSVCDSNKKPKLDSELTTAVLSETLVLDKVQEDTINQLVQSSSSENTTSTPLPIDGVVESKVDLAITKDTNKIMEQDIVSADIEKAVTVAVVEPTPPAPAPPAASTVPQTDAEKTASNEDLNITSEQLLFALTSIPPTTESGTTTAEPKEAAAAAAAAAATISSSASSPMQIDESIIVKELLEPTTTATTSSSLTPTIGSPLPVLDVEVPPPPVPTTLTAAAPAGIDKPSIPLKATGSLTNLPDISAALRRLSSHTVPASVMEQLSSSPRLPNIGNLGTSERRGSSMAAAAADVSPSEMLGNALAAVAANAAAASRSSPKQPQASNSNGNNAATAIGNLAAITANISNLLHSGGFHRNSFSQEDTQKLAAAVAVARNGQQQQQRRKSSMAAVGTAFSNMIEMMGGGGRNKVSSKPKLIIKNEQVWKYLEGVEEKNLGVQVYSPQLVMPSLQGWALNGLMEVRVPARYLTFENSKVKKRAVWGTDIYTDDSDIVAMAIHCGKYLPRFIEQDIGSDDPFALAVAGKQRESVEAAKKLALSGKKWIAHDHLLPDHDLKVTVRVLPTLQSYASSIRNRIKSRDWGKHDGMSLFVHKVEKIKRGDARLKGRSTIKSDMFAYEKYRKQALGLSTCQQQKMNRVPDKLIVDKPITTTTTAHLQRGRVKKTRRVMRMFQIRSEMLQDQKNNSSSSNSSSSISSSSIEK</sequence>
<feature type="region of interest" description="Disordered" evidence="1">
    <location>
        <begin position="1"/>
        <end position="27"/>
    </location>
</feature>
<evidence type="ECO:0000256" key="1">
    <source>
        <dbReference type="SAM" id="MobiDB-lite"/>
    </source>
</evidence>
<dbReference type="Pfam" id="PF08642">
    <property type="entry name" value="Rxt3"/>
    <property type="match status" value="1"/>
</dbReference>
<feature type="compositionally biased region" description="Basic and acidic residues" evidence="1">
    <location>
        <begin position="1"/>
        <end position="11"/>
    </location>
</feature>
<keyword evidence="3" id="KW-1185">Reference proteome</keyword>